<sequence length="693" mass="79066">MNAPIPNTREAYDEIYIKCWEAALVQCEKKLEGPDYEGAMKMKNADDFRGGLDALRNEFMDETSVQVLLLLYPIVGNYELFATFFVGMMNNAVDTSMMWGLLYLVVRVAFESKGMIERINRILKEISHKLKLFYECSHSLERYDDVKGDTVGINCELVNLWLNIIMTLRAQEDLDEVPDLVTEQSLAELYKEATGNIDSAVKRIEAIAQLAVRQSHFENMEIFQRVLSLKTASHSDASAYVALPTAKNKRFFGRRDLLDAIDETLQPPVKDEVVQSVALYGLGGVGKTQIALSYAYEKAKSMPVVLWVAAENEAVFEQSFSRIARDTLKLDDAASQSHEQNVICVLNWLETTDMAWLLVFDNVEDPLVLDKWWPKARKGGTILITTRHRSVSSHTGVDIGIEVEAFSVEDGAKFLMHLLNKPVTQEMDKTNAEALSKKLCGHALAINQMAALINARRCSISDFLILYEKYPKRVHRERKTGWKYIGYNHSLDTVWQMSFDILSEDAKSCLGIFAFVAADGLPSAFLECPEDLAVPGSLDFTRDDFSRGEVIEMLTDSALVRQNDGDSLLSLHRLVQAEFLYQTTPTQRQKSFEDTVYLLRQVFPRRDYTRIEESEWPAGDIYWPHCLSVIQKYRDSRTEDDPLEPKAEFCRLLNDVSWYLHHNDTTDALQMVLEVYFEADSICQEEERDSMLH</sequence>
<dbReference type="Pfam" id="PF25000">
    <property type="entry name" value="DUF7779"/>
    <property type="match status" value="1"/>
</dbReference>
<dbReference type="InterPro" id="IPR002182">
    <property type="entry name" value="NB-ARC"/>
</dbReference>
<dbReference type="GO" id="GO:0043531">
    <property type="term" value="F:ADP binding"/>
    <property type="evidence" value="ECO:0007669"/>
    <property type="project" value="InterPro"/>
</dbReference>
<evidence type="ECO:0000313" key="3">
    <source>
        <dbReference type="EMBL" id="KAF1935306.1"/>
    </source>
</evidence>
<dbReference type="Proteomes" id="UP000800038">
    <property type="component" value="Unassembled WGS sequence"/>
</dbReference>
<dbReference type="InterPro" id="IPR056681">
    <property type="entry name" value="DUF7779"/>
</dbReference>
<dbReference type="Pfam" id="PF00931">
    <property type="entry name" value="NB-ARC"/>
    <property type="match status" value="1"/>
</dbReference>
<keyword evidence="4" id="KW-1185">Reference proteome</keyword>
<evidence type="ECO:0000259" key="2">
    <source>
        <dbReference type="Pfam" id="PF25000"/>
    </source>
</evidence>
<gene>
    <name evidence="3" type="ORF">EJ02DRAFT_415997</name>
</gene>
<dbReference type="PANTHER" id="PTHR35205">
    <property type="entry name" value="NB-ARC AND TPR DOMAIN PROTEIN"/>
    <property type="match status" value="1"/>
</dbReference>
<evidence type="ECO:0000259" key="1">
    <source>
        <dbReference type="Pfam" id="PF00931"/>
    </source>
</evidence>
<dbReference type="SUPFAM" id="SSF52540">
    <property type="entry name" value="P-loop containing nucleoside triphosphate hydrolases"/>
    <property type="match status" value="1"/>
</dbReference>
<feature type="non-terminal residue" evidence="3">
    <location>
        <position position="693"/>
    </location>
</feature>
<proteinExistence type="predicted"/>
<reference evidence="3" key="1">
    <citation type="journal article" date="2020" name="Stud. Mycol.">
        <title>101 Dothideomycetes genomes: a test case for predicting lifestyles and emergence of pathogens.</title>
        <authorList>
            <person name="Haridas S."/>
            <person name="Albert R."/>
            <person name="Binder M."/>
            <person name="Bloem J."/>
            <person name="Labutti K."/>
            <person name="Salamov A."/>
            <person name="Andreopoulos B."/>
            <person name="Baker S."/>
            <person name="Barry K."/>
            <person name="Bills G."/>
            <person name="Bluhm B."/>
            <person name="Cannon C."/>
            <person name="Castanera R."/>
            <person name="Culley D."/>
            <person name="Daum C."/>
            <person name="Ezra D."/>
            <person name="Gonzalez J."/>
            <person name="Henrissat B."/>
            <person name="Kuo A."/>
            <person name="Liang C."/>
            <person name="Lipzen A."/>
            <person name="Lutzoni F."/>
            <person name="Magnuson J."/>
            <person name="Mondo S."/>
            <person name="Nolan M."/>
            <person name="Ohm R."/>
            <person name="Pangilinan J."/>
            <person name="Park H.-J."/>
            <person name="Ramirez L."/>
            <person name="Alfaro M."/>
            <person name="Sun H."/>
            <person name="Tritt A."/>
            <person name="Yoshinaga Y."/>
            <person name="Zwiers L.-H."/>
            <person name="Turgeon B."/>
            <person name="Goodwin S."/>
            <person name="Spatafora J."/>
            <person name="Crous P."/>
            <person name="Grigoriev I."/>
        </authorList>
    </citation>
    <scope>NUCLEOTIDE SEQUENCE</scope>
    <source>
        <strain evidence="3">CBS 161.51</strain>
    </source>
</reference>
<organism evidence="3 4">
    <name type="scientific">Clathrospora elynae</name>
    <dbReference type="NCBI Taxonomy" id="706981"/>
    <lineage>
        <taxon>Eukaryota</taxon>
        <taxon>Fungi</taxon>
        <taxon>Dikarya</taxon>
        <taxon>Ascomycota</taxon>
        <taxon>Pezizomycotina</taxon>
        <taxon>Dothideomycetes</taxon>
        <taxon>Pleosporomycetidae</taxon>
        <taxon>Pleosporales</taxon>
        <taxon>Diademaceae</taxon>
        <taxon>Clathrospora</taxon>
    </lineage>
</organism>
<dbReference type="InterPro" id="IPR027417">
    <property type="entry name" value="P-loop_NTPase"/>
</dbReference>
<dbReference type="Gene3D" id="3.40.50.300">
    <property type="entry name" value="P-loop containing nucleotide triphosphate hydrolases"/>
    <property type="match status" value="1"/>
</dbReference>
<name>A0A6A5SA71_9PLEO</name>
<dbReference type="PANTHER" id="PTHR35205:SF1">
    <property type="entry name" value="ZU5 DOMAIN-CONTAINING PROTEIN"/>
    <property type="match status" value="1"/>
</dbReference>
<accession>A0A6A5SA71</accession>
<dbReference type="OrthoDB" id="5394701at2759"/>
<dbReference type="AlphaFoldDB" id="A0A6A5SA71"/>
<feature type="domain" description="DUF7779" evidence="2">
    <location>
        <begin position="498"/>
        <end position="586"/>
    </location>
</feature>
<evidence type="ECO:0000313" key="4">
    <source>
        <dbReference type="Proteomes" id="UP000800038"/>
    </source>
</evidence>
<protein>
    <submittedName>
        <fullName evidence="3">Uncharacterized protein</fullName>
    </submittedName>
</protein>
<dbReference type="EMBL" id="ML976287">
    <property type="protein sequence ID" value="KAF1935306.1"/>
    <property type="molecule type" value="Genomic_DNA"/>
</dbReference>
<feature type="domain" description="NB-ARC" evidence="1">
    <location>
        <begin position="258"/>
        <end position="416"/>
    </location>
</feature>